<evidence type="ECO:0000256" key="2">
    <source>
        <dbReference type="SAM" id="Phobius"/>
    </source>
</evidence>
<gene>
    <name evidence="3" type="ORF">FQU76_09255</name>
</gene>
<feature type="region of interest" description="Disordered" evidence="1">
    <location>
        <begin position="239"/>
        <end position="284"/>
    </location>
</feature>
<feature type="transmembrane region" description="Helical" evidence="2">
    <location>
        <begin position="26"/>
        <end position="47"/>
    </location>
</feature>
<evidence type="ECO:0000256" key="1">
    <source>
        <dbReference type="SAM" id="MobiDB-lite"/>
    </source>
</evidence>
<name>A0A5B8JSR3_9ACTN</name>
<keyword evidence="4" id="KW-1185">Reference proteome</keyword>
<sequence>MLTAAFTLLPVAVVTGGDGFRAGLDFTTGVLSLLSLTAAVAWGLIATDRLLLSPRHRLLAQAVHRATAAAALGFLVLHTSVKLTLGHVGAVGALVPFGLGFTSTEGLIGFGSLAGLLMVVAGATGALRSALAGRVRFAGRWRALHMLAYPAWCAALVHGLFAGRPAAGWVVAVYCLALLAVGGAVSLRLLPRPVQRRLAARVALLTADGTASAAPSGAPWRPFVPDASVPDDALRPVAEGTAEACSGGPAPSGSAAFPGGEPFGAVTGPGRPRPPMLVPPSPRLYEAPPPPIHPPDTSRAFTAPETVHAFVSPGIGHAFAVPGSGTGPVADTGIAAAYRAVSRPGGRGTSAPARTAAENGAGPGKETGTRTGTETGTGTGRRDDAGRTVPGLYPPRSGEPWSTPAGDRI</sequence>
<feature type="transmembrane region" description="Helical" evidence="2">
    <location>
        <begin position="68"/>
        <end position="95"/>
    </location>
</feature>
<keyword evidence="2" id="KW-1133">Transmembrane helix</keyword>
<accession>A0A5B8JSR3</accession>
<evidence type="ECO:0000313" key="3">
    <source>
        <dbReference type="EMBL" id="QDY80883.1"/>
    </source>
</evidence>
<keyword evidence="2" id="KW-0812">Transmembrane</keyword>
<feature type="transmembrane region" description="Helical" evidence="2">
    <location>
        <begin position="167"/>
        <end position="190"/>
    </location>
</feature>
<dbReference type="KEGG" id="sqz:FQU76_09255"/>
<feature type="compositionally biased region" description="Low complexity" evidence="1">
    <location>
        <begin position="364"/>
        <end position="376"/>
    </location>
</feature>
<evidence type="ECO:0000313" key="4">
    <source>
        <dbReference type="Proteomes" id="UP000320580"/>
    </source>
</evidence>
<reference evidence="3 4" key="1">
    <citation type="submission" date="2019-07" db="EMBL/GenBank/DDBJ databases">
        <authorList>
            <person name="Zhu P."/>
        </authorList>
    </citation>
    <scope>NUCLEOTIDE SEQUENCE [LARGE SCALE GENOMIC DNA]</scope>
    <source>
        <strain evidence="3 4">SSL-25</strain>
    </source>
</reference>
<feature type="region of interest" description="Disordered" evidence="1">
    <location>
        <begin position="342"/>
        <end position="409"/>
    </location>
</feature>
<feature type="transmembrane region" description="Helical" evidence="2">
    <location>
        <begin position="143"/>
        <end position="161"/>
    </location>
</feature>
<dbReference type="OrthoDB" id="4282511at2"/>
<dbReference type="EMBL" id="CP042266">
    <property type="protein sequence ID" value="QDY80883.1"/>
    <property type="molecule type" value="Genomic_DNA"/>
</dbReference>
<dbReference type="AlphaFoldDB" id="A0A5B8JSR3"/>
<evidence type="ECO:0008006" key="5">
    <source>
        <dbReference type="Google" id="ProtNLM"/>
    </source>
</evidence>
<feature type="compositionally biased region" description="Pro residues" evidence="1">
    <location>
        <begin position="271"/>
        <end position="284"/>
    </location>
</feature>
<feature type="transmembrane region" description="Helical" evidence="2">
    <location>
        <begin position="107"/>
        <end position="131"/>
    </location>
</feature>
<keyword evidence="2" id="KW-0472">Membrane</keyword>
<protein>
    <recommendedName>
        <fullName evidence="5">Cytochrome b/b6 domain-containing protein</fullName>
    </recommendedName>
</protein>
<organism evidence="3 4">
    <name type="scientific">Streptomyces qinzhouensis</name>
    <dbReference type="NCBI Taxonomy" id="2599401"/>
    <lineage>
        <taxon>Bacteria</taxon>
        <taxon>Bacillati</taxon>
        <taxon>Actinomycetota</taxon>
        <taxon>Actinomycetes</taxon>
        <taxon>Kitasatosporales</taxon>
        <taxon>Streptomycetaceae</taxon>
        <taxon>Streptomyces</taxon>
    </lineage>
</organism>
<dbReference type="Proteomes" id="UP000320580">
    <property type="component" value="Chromosome"/>
</dbReference>
<proteinExistence type="predicted"/>